<dbReference type="InterPro" id="IPR005177">
    <property type="entry name" value="Kinase-pyrophosphorylase"/>
</dbReference>
<organism evidence="6 7">
    <name type="scientific">Oceanococcus atlanticus</name>
    <dbReference type="NCBI Taxonomy" id="1317117"/>
    <lineage>
        <taxon>Bacteria</taxon>
        <taxon>Pseudomonadati</taxon>
        <taxon>Pseudomonadota</taxon>
        <taxon>Gammaproteobacteria</taxon>
        <taxon>Chromatiales</taxon>
        <taxon>Oceanococcaceae</taxon>
        <taxon>Oceanococcus</taxon>
    </lineage>
</organism>
<name>A0A1Y1SCU9_9GAMM</name>
<comment type="function">
    <text evidence="5">Bifunctional serine/threonine kinase and phosphorylase involved in the regulation of the phosphoenolpyruvate synthase (PEPS) by catalyzing its phosphorylation/dephosphorylation.</text>
</comment>
<comment type="catalytic activity">
    <reaction evidence="5">
        <text>[pyruvate, water dikinase]-phosphate + phosphate + H(+) = [pyruvate, water dikinase] + diphosphate</text>
        <dbReference type="Rhea" id="RHEA:48580"/>
        <dbReference type="Rhea" id="RHEA-COMP:11425"/>
        <dbReference type="Rhea" id="RHEA-COMP:11426"/>
        <dbReference type="ChEBI" id="CHEBI:15378"/>
        <dbReference type="ChEBI" id="CHEBI:33019"/>
        <dbReference type="ChEBI" id="CHEBI:43176"/>
        <dbReference type="ChEBI" id="CHEBI:43474"/>
        <dbReference type="ChEBI" id="CHEBI:68546"/>
        <dbReference type="EC" id="2.7.4.28"/>
    </reaction>
</comment>
<gene>
    <name evidence="6" type="ORF">ATO7_12753</name>
</gene>
<accession>A0A1Y1SCU9</accession>
<comment type="similarity">
    <text evidence="5">Belongs to the pyruvate, phosphate/water dikinase regulatory protein family. PSRP subfamily.</text>
</comment>
<dbReference type="GO" id="GO:0005524">
    <property type="term" value="F:ATP binding"/>
    <property type="evidence" value="ECO:0007669"/>
    <property type="project" value="InterPro"/>
</dbReference>
<dbReference type="GO" id="GO:0043531">
    <property type="term" value="F:ADP binding"/>
    <property type="evidence" value="ECO:0007669"/>
    <property type="project" value="UniProtKB-UniRule"/>
</dbReference>
<dbReference type="GO" id="GO:0016776">
    <property type="term" value="F:phosphotransferase activity, phosphate group as acceptor"/>
    <property type="evidence" value="ECO:0007669"/>
    <property type="project" value="UniProtKB-UniRule"/>
</dbReference>
<dbReference type="Pfam" id="PF03618">
    <property type="entry name" value="Kinase-PPPase"/>
    <property type="match status" value="1"/>
</dbReference>
<keyword evidence="1 5" id="KW-0723">Serine/threonine-protein kinase</keyword>
<evidence type="ECO:0000313" key="6">
    <source>
        <dbReference type="EMBL" id="ORE86166.1"/>
    </source>
</evidence>
<dbReference type="NCBIfam" id="NF003742">
    <property type="entry name" value="PRK05339.1"/>
    <property type="match status" value="1"/>
</dbReference>
<dbReference type="PANTHER" id="PTHR31756:SF3">
    <property type="entry name" value="PYRUVATE, PHOSPHATE DIKINASE REGULATORY PROTEIN 1, CHLOROPLASTIC"/>
    <property type="match status" value="1"/>
</dbReference>
<evidence type="ECO:0000256" key="2">
    <source>
        <dbReference type="ARBA" id="ARBA00022679"/>
    </source>
</evidence>
<keyword evidence="7" id="KW-1185">Reference proteome</keyword>
<protein>
    <recommendedName>
        <fullName evidence="5">Putative phosphoenolpyruvate synthase regulatory protein</fullName>
        <shortName evidence="5">PEP synthase regulatory protein</shortName>
        <shortName evidence="5">PSRP</shortName>
        <ecNumber evidence="5">2.7.11.33</ecNumber>
        <ecNumber evidence="5">2.7.4.28</ecNumber>
    </recommendedName>
    <alternativeName>
        <fullName evidence="5">Pyruvate, water dikinase regulatory protein</fullName>
    </alternativeName>
</protein>
<dbReference type="GO" id="GO:0004674">
    <property type="term" value="F:protein serine/threonine kinase activity"/>
    <property type="evidence" value="ECO:0007669"/>
    <property type="project" value="UniProtKB-UniRule"/>
</dbReference>
<dbReference type="EC" id="2.7.11.33" evidence="5"/>
<evidence type="ECO:0000256" key="3">
    <source>
        <dbReference type="ARBA" id="ARBA00022741"/>
    </source>
</evidence>
<comment type="caution">
    <text evidence="6">The sequence shown here is derived from an EMBL/GenBank/DDBJ whole genome shotgun (WGS) entry which is preliminary data.</text>
</comment>
<evidence type="ECO:0000313" key="7">
    <source>
        <dbReference type="Proteomes" id="UP000192342"/>
    </source>
</evidence>
<keyword evidence="3 5" id="KW-0547">Nucleotide-binding</keyword>
<proteinExistence type="inferred from homology"/>
<keyword evidence="2 5" id="KW-0808">Transferase</keyword>
<evidence type="ECO:0000256" key="1">
    <source>
        <dbReference type="ARBA" id="ARBA00022527"/>
    </source>
</evidence>
<reference evidence="6 7" key="1">
    <citation type="submission" date="2013-04" db="EMBL/GenBank/DDBJ databases">
        <title>Oceanococcus atlanticus 22II-S10r2 Genome Sequencing.</title>
        <authorList>
            <person name="Lai Q."/>
            <person name="Li G."/>
            <person name="Shao Z."/>
        </authorList>
    </citation>
    <scope>NUCLEOTIDE SEQUENCE [LARGE SCALE GENOMIC DNA]</scope>
    <source>
        <strain evidence="6 7">22II-S10r2</strain>
    </source>
</reference>
<evidence type="ECO:0000256" key="4">
    <source>
        <dbReference type="ARBA" id="ARBA00022777"/>
    </source>
</evidence>
<feature type="binding site" evidence="5">
    <location>
        <begin position="153"/>
        <end position="160"/>
    </location>
    <ligand>
        <name>ADP</name>
        <dbReference type="ChEBI" id="CHEBI:456216"/>
    </ligand>
</feature>
<dbReference type="Proteomes" id="UP000192342">
    <property type="component" value="Unassembled WGS sequence"/>
</dbReference>
<dbReference type="STRING" id="1317117.ATO7_12753"/>
<dbReference type="OrthoDB" id="9782201at2"/>
<dbReference type="HAMAP" id="MF_01062">
    <property type="entry name" value="PSRP"/>
    <property type="match status" value="1"/>
</dbReference>
<dbReference type="InterPro" id="IPR026530">
    <property type="entry name" value="PSRP"/>
</dbReference>
<comment type="catalytic activity">
    <reaction evidence="5">
        <text>[pyruvate, water dikinase] + ADP = [pyruvate, water dikinase]-phosphate + AMP + H(+)</text>
        <dbReference type="Rhea" id="RHEA:46020"/>
        <dbReference type="Rhea" id="RHEA-COMP:11425"/>
        <dbReference type="Rhea" id="RHEA-COMP:11426"/>
        <dbReference type="ChEBI" id="CHEBI:15378"/>
        <dbReference type="ChEBI" id="CHEBI:43176"/>
        <dbReference type="ChEBI" id="CHEBI:68546"/>
        <dbReference type="ChEBI" id="CHEBI:456215"/>
        <dbReference type="ChEBI" id="CHEBI:456216"/>
        <dbReference type="EC" id="2.7.11.33"/>
    </reaction>
</comment>
<dbReference type="EMBL" id="AQQV01000003">
    <property type="protein sequence ID" value="ORE86166.1"/>
    <property type="molecule type" value="Genomic_DNA"/>
</dbReference>
<dbReference type="PANTHER" id="PTHR31756">
    <property type="entry name" value="PYRUVATE, PHOSPHATE DIKINASE REGULATORY PROTEIN 1, CHLOROPLASTIC"/>
    <property type="match status" value="1"/>
</dbReference>
<evidence type="ECO:0000256" key="5">
    <source>
        <dbReference type="HAMAP-Rule" id="MF_01062"/>
    </source>
</evidence>
<sequence>MPKKRKVFFLSDRTGITAETLGNSLLSQFDDIEFQRTTLPFINSPEKARATVETINLAASNGEPVIIFSTTVNNEIRSILRQSQASFFDPFDSYVPELEKVLQEKSLHVEGRAHGMPDVGRYESRIDAMNFSMHHDDGQTRKGLERADVIVLAPSRCGKTPVCLYMALQHGLFCANYPLTEDDMETRRLPEHLMEFRHKLFGLILSAERLQQIREERRPGSRYASLQQCLFELNEAEQMYRRFAIPFVDSTAMSIEEIATLIMHEKGLRRQTF</sequence>
<keyword evidence="4 5" id="KW-0418">Kinase</keyword>
<dbReference type="EC" id="2.7.4.28" evidence="5"/>
<dbReference type="AlphaFoldDB" id="A0A1Y1SCU9"/>
<dbReference type="RefSeq" id="WP_083562309.1">
    <property type="nucleotide sequence ID" value="NZ_AQQV01000003.1"/>
</dbReference>